<dbReference type="Proteomes" id="UP000525078">
    <property type="component" value="Unassembled WGS sequence"/>
</dbReference>
<comment type="caution">
    <text evidence="2">The sequence shown here is derived from an EMBL/GenBank/DDBJ whole genome shotgun (WGS) entry which is preliminary data.</text>
</comment>
<gene>
    <name evidence="2" type="ORF">F8388_003975</name>
</gene>
<dbReference type="EMBL" id="JAATIP010000047">
    <property type="protein sequence ID" value="KAF4384668.1"/>
    <property type="molecule type" value="Genomic_DNA"/>
</dbReference>
<reference evidence="2 3" key="1">
    <citation type="journal article" date="2020" name="bioRxiv">
        <title>Sequence and annotation of 42 cannabis genomes reveals extensive copy number variation in cannabinoid synthesis and pathogen resistance genes.</title>
        <authorList>
            <person name="Mckernan K.J."/>
            <person name="Helbert Y."/>
            <person name="Kane L.T."/>
            <person name="Ebling H."/>
            <person name="Zhang L."/>
            <person name="Liu B."/>
            <person name="Eaton Z."/>
            <person name="Mclaughlin S."/>
            <person name="Kingan S."/>
            <person name="Baybayan P."/>
            <person name="Concepcion G."/>
            <person name="Jordan M."/>
            <person name="Riva A."/>
            <person name="Barbazuk W."/>
            <person name="Harkins T."/>
        </authorList>
    </citation>
    <scope>NUCLEOTIDE SEQUENCE [LARGE SCALE GENOMIC DNA]</scope>
    <source>
        <strain evidence="3">cv. Jamaican Lion 4</strain>
        <tissue evidence="2">Leaf</tissue>
    </source>
</reference>
<sequence length="331" mass="37041">MVTCAGSYYHDQEHVVNHETRDFNSDFFNTNLERIKSRETKFVFCVNLYHQLKQITIPFCPFLFGFFSPSNLHELFQSHYDDDDDGVDVELRSILFHMFWYPSSIGATKHACTLSSVIFKSKAMNLFPSSNSMSPSSLNNIPAPTWYQSPLTTVSNGLRTQPRTFGRGSYPSSRLICQVCMKSGHTAAVCHYRFDKSWVTPKPNVSAPRADPTIPTSMPLSPNNDLSTLPTVPSNTNPTSPLDRSPTIHVSLNTLPLPNVPDATTSHHPPPNVYSEKVLVQPQGEQNSCSKSGTVSISAELSINFLKMFDETWFHATPKSIATTEKESKKE</sequence>
<feature type="compositionally biased region" description="Low complexity" evidence="1">
    <location>
        <begin position="227"/>
        <end position="242"/>
    </location>
</feature>
<accession>A0A7J6GPH1</accession>
<proteinExistence type="predicted"/>
<name>A0A7J6GPH1_CANSA</name>
<feature type="region of interest" description="Disordered" evidence="1">
    <location>
        <begin position="202"/>
        <end position="274"/>
    </location>
</feature>
<evidence type="ECO:0000313" key="3">
    <source>
        <dbReference type="Proteomes" id="UP000525078"/>
    </source>
</evidence>
<feature type="compositionally biased region" description="Polar residues" evidence="1">
    <location>
        <begin position="248"/>
        <end position="267"/>
    </location>
</feature>
<evidence type="ECO:0000313" key="2">
    <source>
        <dbReference type="EMBL" id="KAF4384668.1"/>
    </source>
</evidence>
<evidence type="ECO:0000256" key="1">
    <source>
        <dbReference type="SAM" id="MobiDB-lite"/>
    </source>
</evidence>
<organism evidence="2 3">
    <name type="scientific">Cannabis sativa</name>
    <name type="common">Hemp</name>
    <name type="synonym">Marijuana</name>
    <dbReference type="NCBI Taxonomy" id="3483"/>
    <lineage>
        <taxon>Eukaryota</taxon>
        <taxon>Viridiplantae</taxon>
        <taxon>Streptophyta</taxon>
        <taxon>Embryophyta</taxon>
        <taxon>Tracheophyta</taxon>
        <taxon>Spermatophyta</taxon>
        <taxon>Magnoliopsida</taxon>
        <taxon>eudicotyledons</taxon>
        <taxon>Gunneridae</taxon>
        <taxon>Pentapetalae</taxon>
        <taxon>rosids</taxon>
        <taxon>fabids</taxon>
        <taxon>Rosales</taxon>
        <taxon>Cannabaceae</taxon>
        <taxon>Cannabis</taxon>
    </lineage>
</organism>
<protein>
    <submittedName>
        <fullName evidence="2">Uncharacterized protein</fullName>
    </submittedName>
</protein>
<dbReference type="AlphaFoldDB" id="A0A7J6GPH1"/>
<feature type="compositionally biased region" description="Polar residues" evidence="1">
    <location>
        <begin position="214"/>
        <end position="226"/>
    </location>
</feature>